<sequence length="66" mass="7438">MQLTFFTKSDSVSKSTFKKAHTSNEIIEDGKLGNNDGTYVKYATNNGFYTAFFDQNDNLMEITIGQ</sequence>
<dbReference type="PATRIC" id="fig|74704.6.peg.2697"/>
<comment type="caution">
    <text evidence="1">The sequence shown here is derived from an EMBL/GenBank/DDBJ whole genome shotgun (WGS) entry which is preliminary data.</text>
</comment>
<protein>
    <recommendedName>
        <fullName evidence="3">Immunodominant antigen B</fullName>
    </recommendedName>
</protein>
<gene>
    <name evidence="1" type="ORF">UF66_2585</name>
</gene>
<evidence type="ECO:0000313" key="2">
    <source>
        <dbReference type="Proteomes" id="UP000034455"/>
    </source>
</evidence>
<proteinExistence type="predicted"/>
<dbReference type="AlphaFoldDB" id="A0A0M2NWY2"/>
<dbReference type="EMBL" id="LAKJ01000009">
    <property type="protein sequence ID" value="KKI64246.1"/>
    <property type="molecule type" value="Genomic_DNA"/>
</dbReference>
<organism evidence="1 2">
    <name type="scientific">Staphylococcus cohnii subsp. cohnii</name>
    <dbReference type="NCBI Taxonomy" id="74704"/>
    <lineage>
        <taxon>Bacteria</taxon>
        <taxon>Bacillati</taxon>
        <taxon>Bacillota</taxon>
        <taxon>Bacilli</taxon>
        <taxon>Bacillales</taxon>
        <taxon>Staphylococcaceae</taxon>
        <taxon>Staphylococcus</taxon>
        <taxon>Staphylococcus cohnii species complex</taxon>
    </lineage>
</organism>
<evidence type="ECO:0000313" key="1">
    <source>
        <dbReference type="EMBL" id="KKI64246.1"/>
    </source>
</evidence>
<evidence type="ECO:0008006" key="3">
    <source>
        <dbReference type="Google" id="ProtNLM"/>
    </source>
</evidence>
<name>A0A0M2NWY2_STACC</name>
<dbReference type="Proteomes" id="UP000034455">
    <property type="component" value="Unassembled WGS sequence"/>
</dbReference>
<reference evidence="1 2" key="1">
    <citation type="submission" date="2015-03" db="EMBL/GenBank/DDBJ databases">
        <title>Genome Assembly of Staphylococcus cohnii subsp. cohnii strain G22B2.</title>
        <authorList>
            <person name="Nair G."/>
            <person name="Kaur G."/>
            <person name="Khatri I."/>
            <person name="Singh N.K."/>
            <person name="Sathyabama S."/>
            <person name="Maurya S.K."/>
            <person name="Subramanian S."/>
            <person name="Agrewala J.N."/>
            <person name="Mayilraj S."/>
        </authorList>
    </citation>
    <scope>NUCLEOTIDE SEQUENCE [LARGE SCALE GENOMIC DNA]</scope>
    <source>
        <strain evidence="1 2">G22B2</strain>
    </source>
</reference>
<accession>A0A0M2NWY2</accession>